<evidence type="ECO:0000313" key="3">
    <source>
        <dbReference type="EMBL" id="MFC4070053.1"/>
    </source>
</evidence>
<feature type="region of interest" description="Disordered" evidence="1">
    <location>
        <begin position="27"/>
        <end position="79"/>
    </location>
</feature>
<sequence length="193" mass="19977">MKHRLVALTAVVAVAFTGGCGVLGSAASGAPDVTSTSTAGKGSTKGSTKGSAEPTPAGTVKPTPEKHSVKDSGDIPDPCTLLSEAEVVDLTGREITQIDEDGGSAGDVTRYCQWQQSGGQLAVFLSRTTAEDFEITVAEAEWVDGVGQYAYTHSGHLYVLYGTVQIDVYSRGASDSRNLADAKAVAKTLIPRI</sequence>
<feature type="compositionally biased region" description="Low complexity" evidence="1">
    <location>
        <begin position="34"/>
        <end position="52"/>
    </location>
</feature>
<feature type="signal peptide" evidence="2">
    <location>
        <begin position="1"/>
        <end position="26"/>
    </location>
</feature>
<organism evidence="3 4">
    <name type="scientific">Actinoplanes subglobosus</name>
    <dbReference type="NCBI Taxonomy" id="1547892"/>
    <lineage>
        <taxon>Bacteria</taxon>
        <taxon>Bacillati</taxon>
        <taxon>Actinomycetota</taxon>
        <taxon>Actinomycetes</taxon>
        <taxon>Micromonosporales</taxon>
        <taxon>Micromonosporaceae</taxon>
        <taxon>Actinoplanes</taxon>
    </lineage>
</organism>
<feature type="compositionally biased region" description="Basic and acidic residues" evidence="1">
    <location>
        <begin position="63"/>
        <end position="73"/>
    </location>
</feature>
<reference evidence="4" key="1">
    <citation type="journal article" date="2019" name="Int. J. Syst. Evol. Microbiol.">
        <title>The Global Catalogue of Microorganisms (GCM) 10K type strain sequencing project: providing services to taxonomists for standard genome sequencing and annotation.</title>
        <authorList>
            <consortium name="The Broad Institute Genomics Platform"/>
            <consortium name="The Broad Institute Genome Sequencing Center for Infectious Disease"/>
            <person name="Wu L."/>
            <person name="Ma J."/>
        </authorList>
    </citation>
    <scope>NUCLEOTIDE SEQUENCE [LARGE SCALE GENOMIC DNA]</scope>
    <source>
        <strain evidence="4">TBRC 5832</strain>
    </source>
</reference>
<evidence type="ECO:0000256" key="1">
    <source>
        <dbReference type="SAM" id="MobiDB-lite"/>
    </source>
</evidence>
<dbReference type="RefSeq" id="WP_378070945.1">
    <property type="nucleotide sequence ID" value="NZ_JBHSBL010000024.1"/>
</dbReference>
<proteinExistence type="predicted"/>
<gene>
    <name evidence="3" type="ORF">ACFO0C_34430</name>
</gene>
<dbReference type="PROSITE" id="PS51257">
    <property type="entry name" value="PROKAR_LIPOPROTEIN"/>
    <property type="match status" value="1"/>
</dbReference>
<keyword evidence="4" id="KW-1185">Reference proteome</keyword>
<feature type="chain" id="PRO_5046988855" description="DUF3558 domain-containing protein" evidence="2">
    <location>
        <begin position="27"/>
        <end position="193"/>
    </location>
</feature>
<evidence type="ECO:0000313" key="4">
    <source>
        <dbReference type="Proteomes" id="UP001595867"/>
    </source>
</evidence>
<dbReference type="Proteomes" id="UP001595867">
    <property type="component" value="Unassembled WGS sequence"/>
</dbReference>
<comment type="caution">
    <text evidence="3">The sequence shown here is derived from an EMBL/GenBank/DDBJ whole genome shotgun (WGS) entry which is preliminary data.</text>
</comment>
<protein>
    <recommendedName>
        <fullName evidence="5">DUF3558 domain-containing protein</fullName>
    </recommendedName>
</protein>
<evidence type="ECO:0000256" key="2">
    <source>
        <dbReference type="SAM" id="SignalP"/>
    </source>
</evidence>
<accession>A0ABV8J0G8</accession>
<dbReference type="EMBL" id="JBHSBL010000024">
    <property type="protein sequence ID" value="MFC4070053.1"/>
    <property type="molecule type" value="Genomic_DNA"/>
</dbReference>
<evidence type="ECO:0008006" key="5">
    <source>
        <dbReference type="Google" id="ProtNLM"/>
    </source>
</evidence>
<name>A0ABV8J0G8_9ACTN</name>
<keyword evidence="2" id="KW-0732">Signal</keyword>